<sequence>MPARKPQERCDEETVLFGGRKFYRFSVKQDQTLPGMGDNYGINSPEFKVRYFRRLFILGESARAAPLAGINHSPRRGWEADKNIFIFLSRGRLFWRISLRLENC</sequence>
<protein>
    <submittedName>
        <fullName evidence="1">Uncharacterized protein</fullName>
    </submittedName>
</protein>
<gene>
    <name evidence="1" type="ORF">NPIL_55701</name>
</gene>
<name>A0A8X6QN19_NEPPI</name>
<keyword evidence="2" id="KW-1185">Reference proteome</keyword>
<comment type="caution">
    <text evidence="1">The sequence shown here is derived from an EMBL/GenBank/DDBJ whole genome shotgun (WGS) entry which is preliminary data.</text>
</comment>
<organism evidence="1 2">
    <name type="scientific">Nephila pilipes</name>
    <name type="common">Giant wood spider</name>
    <name type="synonym">Nephila maculata</name>
    <dbReference type="NCBI Taxonomy" id="299642"/>
    <lineage>
        <taxon>Eukaryota</taxon>
        <taxon>Metazoa</taxon>
        <taxon>Ecdysozoa</taxon>
        <taxon>Arthropoda</taxon>
        <taxon>Chelicerata</taxon>
        <taxon>Arachnida</taxon>
        <taxon>Araneae</taxon>
        <taxon>Araneomorphae</taxon>
        <taxon>Entelegynae</taxon>
        <taxon>Araneoidea</taxon>
        <taxon>Nephilidae</taxon>
        <taxon>Nephila</taxon>
    </lineage>
</organism>
<dbReference type="AlphaFoldDB" id="A0A8X6QN19"/>
<evidence type="ECO:0000313" key="2">
    <source>
        <dbReference type="Proteomes" id="UP000887013"/>
    </source>
</evidence>
<reference evidence="1" key="1">
    <citation type="submission" date="2020-08" db="EMBL/GenBank/DDBJ databases">
        <title>Multicomponent nature underlies the extraordinary mechanical properties of spider dragline silk.</title>
        <authorList>
            <person name="Kono N."/>
            <person name="Nakamura H."/>
            <person name="Mori M."/>
            <person name="Yoshida Y."/>
            <person name="Ohtoshi R."/>
            <person name="Malay A.D."/>
            <person name="Moran D.A.P."/>
            <person name="Tomita M."/>
            <person name="Numata K."/>
            <person name="Arakawa K."/>
        </authorList>
    </citation>
    <scope>NUCLEOTIDE SEQUENCE</scope>
</reference>
<dbReference type="EMBL" id="BMAW01128829">
    <property type="protein sequence ID" value="GFU27624.1"/>
    <property type="molecule type" value="Genomic_DNA"/>
</dbReference>
<evidence type="ECO:0000313" key="1">
    <source>
        <dbReference type="EMBL" id="GFU27624.1"/>
    </source>
</evidence>
<accession>A0A8X6QN19</accession>
<dbReference type="Proteomes" id="UP000887013">
    <property type="component" value="Unassembled WGS sequence"/>
</dbReference>
<proteinExistence type="predicted"/>